<comment type="similarity">
    <text evidence="4 11">Belongs to the acyl-CoA oxidase family.</text>
</comment>
<dbReference type="Gene3D" id="2.40.110.10">
    <property type="entry name" value="Butyryl-CoA Dehydrogenase, subunit A, domain 2"/>
    <property type="match status" value="1"/>
</dbReference>
<keyword evidence="6 11" id="KW-0274">FAD</keyword>
<organism evidence="15 16">
    <name type="scientific">Anopheles albimanus</name>
    <name type="common">New world malaria mosquito</name>
    <dbReference type="NCBI Taxonomy" id="7167"/>
    <lineage>
        <taxon>Eukaryota</taxon>
        <taxon>Metazoa</taxon>
        <taxon>Ecdysozoa</taxon>
        <taxon>Arthropoda</taxon>
        <taxon>Hexapoda</taxon>
        <taxon>Insecta</taxon>
        <taxon>Pterygota</taxon>
        <taxon>Neoptera</taxon>
        <taxon>Endopterygota</taxon>
        <taxon>Diptera</taxon>
        <taxon>Nematocera</taxon>
        <taxon>Culicoidea</taxon>
        <taxon>Culicidae</taxon>
        <taxon>Anophelinae</taxon>
        <taxon>Anopheles</taxon>
    </lineage>
</organism>
<evidence type="ECO:0000256" key="7">
    <source>
        <dbReference type="ARBA" id="ARBA00022832"/>
    </source>
</evidence>
<dbReference type="GO" id="GO:0016402">
    <property type="term" value="F:pristanoyl-CoA oxidase activity"/>
    <property type="evidence" value="ECO:0007669"/>
    <property type="project" value="TreeGrafter"/>
</dbReference>
<dbReference type="Pfam" id="PF22924">
    <property type="entry name" value="ACOX_C_alpha1"/>
    <property type="match status" value="1"/>
</dbReference>
<dbReference type="InterPro" id="IPR055060">
    <property type="entry name" value="ACOX_C_alpha1"/>
</dbReference>
<dbReference type="PANTHER" id="PTHR10909:SF390">
    <property type="entry name" value="PEROXISOMAL ACYL-COENZYME A OXIDASE 3"/>
    <property type="match status" value="1"/>
</dbReference>
<dbReference type="SUPFAM" id="SSF56645">
    <property type="entry name" value="Acyl-CoA dehydrogenase NM domain-like"/>
    <property type="match status" value="1"/>
</dbReference>
<dbReference type="Proteomes" id="UP000069272">
    <property type="component" value="Chromosome 3R"/>
</dbReference>
<dbReference type="FunFam" id="2.40.110.10:FF:000005">
    <property type="entry name" value="Acyl-coenzyme A oxidase"/>
    <property type="match status" value="1"/>
</dbReference>
<dbReference type="Pfam" id="PF02770">
    <property type="entry name" value="Acyl-CoA_dh_M"/>
    <property type="match status" value="1"/>
</dbReference>
<dbReference type="GO" id="GO:0055088">
    <property type="term" value="P:lipid homeostasis"/>
    <property type="evidence" value="ECO:0007669"/>
    <property type="project" value="TreeGrafter"/>
</dbReference>
<sequence length="714" mass="80640">MEPRFEANRPSEMQQLLLDERFFAPVPTHGPLQRYREQAGIDWRKMRLTFHDRSALELQHKLYELFRHRAPFVMGRSVRTLPTDERRRLGILQLKELHRAKLFNIETFIERPDLGRVYYCTIAEYDMSLLVRLTVNYLFFTGVIRMFDTDDRLTHLIEQNDRGRITGSFALTEVSHGSNARAIRTTATYDPAARQFVLHTPDFEAAKCWAGQLAKTCTHAIVWAQLHTPDGQCQGLSGFAVPIRDPDTLRTYPGLLVGDLGEKAGLHGIDNGFLMFRQYRIPRECLLTLGGDVNEATGRFESSIANPDHRFALAMSVLVSGRINVCHVSQTLLNKALTIAIRYSAVRKQFGPGCEPSAEWPILEYQTQQYRLLPQLATCVALRIANRWLDCVSGGTQVRMLLRQPIDTDALREIHIIVSAIKPIGSWAARDGIQECREACGGHGYLKLATLADLRADNDANVTYEGENNVLLQQVSQLLIAIRAKPNGYARFGTISPLGSMTFLVEFESILRQRASWTAVTDALNLKELLKAWDWLVAHTLEQTYQRTRHLLAEGQSQFTVRNNSQTFYGRTLATVFGERMIFAAFCTFLDTMEDGAERLYLTQLAALYGNTALLKHLPILLTGRFFLEPNGSTSNDPLQLMQQAILQLLPVIKRDAIAMVDALAPPDFILNSPLGAADGEFYKRLESEVMQEPGVTGRPSWWADILCEPRANL</sequence>
<comment type="subcellular location">
    <subcellularLocation>
        <location evidence="2">Peroxisome</location>
    </subcellularLocation>
</comment>
<evidence type="ECO:0000259" key="13">
    <source>
        <dbReference type="Pfam" id="PF02770"/>
    </source>
</evidence>
<dbReference type="InterPro" id="IPR046373">
    <property type="entry name" value="Acyl-CoA_Oxase/DH_mid-dom_sf"/>
</dbReference>
<evidence type="ECO:0000256" key="9">
    <source>
        <dbReference type="ARBA" id="ARBA00023098"/>
    </source>
</evidence>
<evidence type="ECO:0000256" key="10">
    <source>
        <dbReference type="ARBA" id="ARBA00023140"/>
    </source>
</evidence>
<dbReference type="OrthoDB" id="538336at2759"/>
<dbReference type="EnsemblMetazoa" id="AALB010577-RA">
    <property type="protein sequence ID" value="AALB010577-PA"/>
    <property type="gene ID" value="AALB010577"/>
</dbReference>
<feature type="domain" description="Acyl-CoA oxidase C-alpha1" evidence="14">
    <location>
        <begin position="317"/>
        <end position="480"/>
    </location>
</feature>
<dbReference type="GO" id="GO:0033540">
    <property type="term" value="P:fatty acid beta-oxidation using acyl-CoA oxidase"/>
    <property type="evidence" value="ECO:0007669"/>
    <property type="project" value="TreeGrafter"/>
</dbReference>
<keyword evidence="5 11" id="KW-0285">Flavoprotein</keyword>
<comment type="pathway">
    <text evidence="3">Lipid metabolism.</text>
</comment>
<evidence type="ECO:0000256" key="3">
    <source>
        <dbReference type="ARBA" id="ARBA00005189"/>
    </source>
</evidence>
<dbReference type="InterPro" id="IPR036250">
    <property type="entry name" value="AcylCo_DH-like_C"/>
</dbReference>
<dbReference type="VEuPathDB" id="VectorBase:AALB20_037124"/>
<keyword evidence="16" id="KW-1185">Reference proteome</keyword>
<dbReference type="InterPro" id="IPR006091">
    <property type="entry name" value="Acyl-CoA_Oxase/DH_mid-dom"/>
</dbReference>
<dbReference type="InterPro" id="IPR009100">
    <property type="entry name" value="AcylCoA_DH/oxidase_NM_dom_sf"/>
</dbReference>
<evidence type="ECO:0000256" key="1">
    <source>
        <dbReference type="ARBA" id="ARBA00001974"/>
    </source>
</evidence>
<dbReference type="FunFam" id="1.20.140.10:FF:000010">
    <property type="entry name" value="Acyl-coenzyme A oxidase"/>
    <property type="match status" value="1"/>
</dbReference>
<evidence type="ECO:0000259" key="14">
    <source>
        <dbReference type="Pfam" id="PF22924"/>
    </source>
</evidence>
<evidence type="ECO:0000256" key="4">
    <source>
        <dbReference type="ARBA" id="ARBA00006288"/>
    </source>
</evidence>
<evidence type="ECO:0000256" key="5">
    <source>
        <dbReference type="ARBA" id="ARBA00022630"/>
    </source>
</evidence>
<dbReference type="STRING" id="7167.A0A182FVJ2"/>
<evidence type="ECO:0000256" key="11">
    <source>
        <dbReference type="PIRNR" id="PIRNR000168"/>
    </source>
</evidence>
<comment type="cofactor">
    <cofactor evidence="1">
        <name>FAD</name>
        <dbReference type="ChEBI" id="CHEBI:57692"/>
    </cofactor>
</comment>
<dbReference type="GO" id="GO:0005777">
    <property type="term" value="C:peroxisome"/>
    <property type="evidence" value="ECO:0007669"/>
    <property type="project" value="UniProtKB-SubCell"/>
</dbReference>
<evidence type="ECO:0000256" key="8">
    <source>
        <dbReference type="ARBA" id="ARBA00023002"/>
    </source>
</evidence>
<protein>
    <recommendedName>
        <fullName evidence="11">Acyl-coenzyme A oxidase</fullName>
    </recommendedName>
</protein>
<name>A0A182FVJ2_ANOAL</name>
<keyword evidence="10" id="KW-0576">Peroxisome</keyword>
<dbReference type="KEGG" id="aali:118467667"/>
<keyword evidence="7" id="KW-0276">Fatty acid metabolism</keyword>
<dbReference type="PANTHER" id="PTHR10909">
    <property type="entry name" value="ELECTRON TRANSPORT OXIDOREDUCTASE"/>
    <property type="match status" value="1"/>
</dbReference>
<evidence type="ECO:0000259" key="12">
    <source>
        <dbReference type="Pfam" id="PF01756"/>
    </source>
</evidence>
<dbReference type="PIRSF" id="PIRSF000168">
    <property type="entry name" value="Acyl-CoA_oxidase"/>
    <property type="match status" value="1"/>
</dbReference>
<proteinExistence type="inferred from homology"/>
<evidence type="ECO:0000256" key="2">
    <source>
        <dbReference type="ARBA" id="ARBA00004275"/>
    </source>
</evidence>
<feature type="domain" description="Acyl-CoA oxidase/dehydrogenase middle" evidence="13">
    <location>
        <begin position="168"/>
        <end position="277"/>
    </location>
</feature>
<keyword evidence="8" id="KW-0560">Oxidoreductase</keyword>
<feature type="domain" description="Acyl-CoA oxidase C-terminal" evidence="12">
    <location>
        <begin position="525"/>
        <end position="707"/>
    </location>
</feature>
<dbReference type="InterPro" id="IPR002655">
    <property type="entry name" value="Acyl-CoA_oxidase_C"/>
</dbReference>
<dbReference type="InterPro" id="IPR012258">
    <property type="entry name" value="Acyl-CoA_oxidase"/>
</dbReference>
<dbReference type="AlphaFoldDB" id="A0A182FVJ2"/>
<keyword evidence="9" id="KW-0443">Lipid metabolism</keyword>
<evidence type="ECO:0000313" key="15">
    <source>
        <dbReference type="EnsemblMetazoa" id="AALB010577-PA"/>
    </source>
</evidence>
<dbReference type="GeneID" id="118467667"/>
<reference evidence="15 16" key="1">
    <citation type="journal article" date="2017" name="G3 (Bethesda)">
        <title>The Physical Genome Mapping of Anopheles albimanus Corrected Scaffold Misassemblies and Identified Interarm Rearrangements in Genus Anopheles.</title>
        <authorList>
            <person name="Artemov G.N."/>
            <person name="Peery A.N."/>
            <person name="Jiang X."/>
            <person name="Tu Z."/>
            <person name="Stegniy V.N."/>
            <person name="Sharakhova M.V."/>
            <person name="Sharakhov I.V."/>
        </authorList>
    </citation>
    <scope>NUCLEOTIDE SEQUENCE [LARGE SCALE GENOMIC DNA]</scope>
    <source>
        <strain evidence="15 16">ALBI9_A</strain>
    </source>
</reference>
<dbReference type="VEuPathDB" id="VectorBase:AALB010577"/>
<dbReference type="RefSeq" id="XP_035794315.1">
    <property type="nucleotide sequence ID" value="XM_035938422.1"/>
</dbReference>
<dbReference type="GO" id="GO:0005504">
    <property type="term" value="F:fatty acid binding"/>
    <property type="evidence" value="ECO:0007669"/>
    <property type="project" value="TreeGrafter"/>
</dbReference>
<dbReference type="GO" id="GO:0071949">
    <property type="term" value="F:FAD binding"/>
    <property type="evidence" value="ECO:0007669"/>
    <property type="project" value="InterPro"/>
</dbReference>
<evidence type="ECO:0000256" key="6">
    <source>
        <dbReference type="ARBA" id="ARBA00022827"/>
    </source>
</evidence>
<dbReference type="SUPFAM" id="SSF47203">
    <property type="entry name" value="Acyl-CoA dehydrogenase C-terminal domain-like"/>
    <property type="match status" value="2"/>
</dbReference>
<evidence type="ECO:0000313" key="16">
    <source>
        <dbReference type="Proteomes" id="UP000069272"/>
    </source>
</evidence>
<dbReference type="Gene3D" id="1.20.140.10">
    <property type="entry name" value="Butyryl-CoA Dehydrogenase, subunit A, domain 3"/>
    <property type="match status" value="2"/>
</dbReference>
<reference evidence="15" key="2">
    <citation type="submission" date="2022-08" db="UniProtKB">
        <authorList>
            <consortium name="EnsemblMetazoa"/>
        </authorList>
    </citation>
    <scope>IDENTIFICATION</scope>
    <source>
        <strain evidence="15">STECLA/ALBI9_A</strain>
    </source>
</reference>
<accession>A0A182FVJ2</accession>
<dbReference type="FunFam" id="1.20.140.10:FF:000007">
    <property type="entry name" value="Acyl-coenzyme A oxidase"/>
    <property type="match status" value="1"/>
</dbReference>
<dbReference type="Pfam" id="PF01756">
    <property type="entry name" value="ACOX"/>
    <property type="match status" value="1"/>
</dbReference>